<organism evidence="2 3">
    <name type="scientific">Sulfurimonas aquatica</name>
    <dbReference type="NCBI Taxonomy" id="2672570"/>
    <lineage>
        <taxon>Bacteria</taxon>
        <taxon>Pseudomonadati</taxon>
        <taxon>Campylobacterota</taxon>
        <taxon>Epsilonproteobacteria</taxon>
        <taxon>Campylobacterales</taxon>
        <taxon>Sulfurimonadaceae</taxon>
        <taxon>Sulfurimonas</taxon>
    </lineage>
</organism>
<reference evidence="2" key="2">
    <citation type="submission" date="2021-04" db="EMBL/GenBank/DDBJ databases">
        <title>Isolation and characterization of a novel species of the genus Sulfurimonas.</title>
        <authorList>
            <person name="Fukui M."/>
        </authorList>
    </citation>
    <scope>NUCLEOTIDE SEQUENCE</scope>
    <source>
        <strain evidence="2">H1576</strain>
    </source>
</reference>
<gene>
    <name evidence="2" type="ORF">GJV85_00230</name>
</gene>
<dbReference type="AlphaFoldDB" id="A0A975AY28"/>
<feature type="signal peptide" evidence="1">
    <location>
        <begin position="1"/>
        <end position="21"/>
    </location>
</feature>
<keyword evidence="1" id="KW-0732">Signal</keyword>
<reference evidence="2" key="1">
    <citation type="submission" date="2019-11" db="EMBL/GenBank/DDBJ databases">
        <authorList>
            <person name="Kojima H."/>
        </authorList>
    </citation>
    <scope>NUCLEOTIDE SEQUENCE</scope>
    <source>
        <strain evidence="2">H1576</strain>
    </source>
</reference>
<keyword evidence="3" id="KW-1185">Reference proteome</keyword>
<proteinExistence type="predicted"/>
<feature type="chain" id="PRO_5037057279" description="Carboxypeptidase regulatory-like domain-containing protein" evidence="1">
    <location>
        <begin position="22"/>
        <end position="452"/>
    </location>
</feature>
<dbReference type="SUPFAM" id="SSF117074">
    <property type="entry name" value="Hypothetical protein PA1324"/>
    <property type="match status" value="1"/>
</dbReference>
<accession>A0A975AY28</accession>
<dbReference type="EMBL" id="CP046072">
    <property type="protein sequence ID" value="QSZ40608.1"/>
    <property type="molecule type" value="Genomic_DNA"/>
</dbReference>
<evidence type="ECO:0000313" key="3">
    <source>
        <dbReference type="Proteomes" id="UP000671852"/>
    </source>
</evidence>
<name>A0A975AY28_9BACT</name>
<dbReference type="RefSeq" id="WP_207561887.1">
    <property type="nucleotide sequence ID" value="NZ_CP046072.1"/>
</dbReference>
<evidence type="ECO:0000313" key="2">
    <source>
        <dbReference type="EMBL" id="QSZ40608.1"/>
    </source>
</evidence>
<evidence type="ECO:0000256" key="1">
    <source>
        <dbReference type="SAM" id="SignalP"/>
    </source>
</evidence>
<evidence type="ECO:0008006" key="4">
    <source>
        <dbReference type="Google" id="ProtNLM"/>
    </source>
</evidence>
<dbReference type="KEGG" id="saqt:GJV85_00230"/>
<sequence length="452" mass="50285">MHNIMKTILTFLLLLLLNACGASNYKATDSNTTSVHTTNINGIVVDGYISGATVCIDTNNDALCSSSEPSTTTDSNGNFSFKAISLEEDSIISLISFGGIDTSTNLDHKGELKRVLNSSTLSNNPSVVVSPMTDLVAMSVLNSQNIDILTLHDAVVTISSLLEVTAAQIDQDPMKDIKLFAKSQEIQHTKLMIETAIEKNENPSFTKPTDFSLEEFIKDEMIQQNLNINNILIASEINLDMSIPQNEKIYVVAQIQELQTTLNTLAQDTSLDIANLNRLQESILNKQTEANQKLVNSSDITEITVVSMEITNDTITQSDFDTTDAILDNKACKETNYNILTNDNLALQKSDDLSNGISIRSEYKDAININNSEVKLFYPDLQNTKTESNVVFFETDYYFVFNKAWVNNIDKTIYLMTPKDIDGLHKCYRYELNSENSNEITATKVYSYADIL</sequence>
<protein>
    <recommendedName>
        <fullName evidence="4">Carboxypeptidase regulatory-like domain-containing protein</fullName>
    </recommendedName>
</protein>
<dbReference type="Proteomes" id="UP000671852">
    <property type="component" value="Chromosome"/>
</dbReference>